<dbReference type="AlphaFoldDB" id="A0A9W7GJ17"/>
<dbReference type="Proteomes" id="UP001165065">
    <property type="component" value="Unassembled WGS sequence"/>
</dbReference>
<dbReference type="InterPro" id="IPR006634">
    <property type="entry name" value="TLC-dom"/>
</dbReference>
<evidence type="ECO:0000256" key="4">
    <source>
        <dbReference type="ARBA" id="ARBA00023136"/>
    </source>
</evidence>
<feature type="transmembrane region" description="Helical" evidence="5">
    <location>
        <begin position="131"/>
        <end position="150"/>
    </location>
</feature>
<feature type="transmembrane region" description="Helical" evidence="5">
    <location>
        <begin position="541"/>
        <end position="566"/>
    </location>
</feature>
<dbReference type="InterPro" id="IPR016439">
    <property type="entry name" value="Lag1/Lac1-like"/>
</dbReference>
<feature type="transmembrane region" description="Helical" evidence="5">
    <location>
        <begin position="489"/>
        <end position="516"/>
    </location>
</feature>
<dbReference type="EMBL" id="BRYA01000281">
    <property type="protein sequence ID" value="GMI46115.1"/>
    <property type="molecule type" value="Genomic_DNA"/>
</dbReference>
<keyword evidence="2 5" id="KW-0812">Transmembrane</keyword>
<dbReference type="GO" id="GO:0046513">
    <property type="term" value="P:ceramide biosynthetic process"/>
    <property type="evidence" value="ECO:0007669"/>
    <property type="project" value="InterPro"/>
</dbReference>
<evidence type="ECO:0000256" key="5">
    <source>
        <dbReference type="SAM" id="Phobius"/>
    </source>
</evidence>
<dbReference type="PANTHER" id="PTHR12560:SF0">
    <property type="entry name" value="LD18904P"/>
    <property type="match status" value="1"/>
</dbReference>
<dbReference type="SMART" id="SM00724">
    <property type="entry name" value="TLC"/>
    <property type="match status" value="1"/>
</dbReference>
<keyword evidence="3 5" id="KW-1133">Transmembrane helix</keyword>
<evidence type="ECO:0000313" key="8">
    <source>
        <dbReference type="EMBL" id="GMI46115.1"/>
    </source>
</evidence>
<dbReference type="OrthoDB" id="537032at2759"/>
<evidence type="ECO:0000256" key="3">
    <source>
        <dbReference type="ARBA" id="ARBA00022989"/>
    </source>
</evidence>
<evidence type="ECO:0000256" key="1">
    <source>
        <dbReference type="ARBA" id="ARBA00004141"/>
    </source>
</evidence>
<accession>A0A9W7GJ17</accession>
<name>A0A9W7GJ17_9STRA</name>
<protein>
    <recommendedName>
        <fullName evidence="7">TLC domain-containing protein</fullName>
    </recommendedName>
</protein>
<feature type="transmembrane region" description="Helical" evidence="5">
    <location>
        <begin position="57"/>
        <end position="78"/>
    </location>
</feature>
<dbReference type="Pfam" id="PF03798">
    <property type="entry name" value="TRAM_LAG1_CLN8"/>
    <property type="match status" value="1"/>
</dbReference>
<feature type="transmembrane region" description="Helical" evidence="5">
    <location>
        <begin position="444"/>
        <end position="468"/>
    </location>
</feature>
<dbReference type="GO" id="GO:0005783">
    <property type="term" value="C:endoplasmic reticulum"/>
    <property type="evidence" value="ECO:0007669"/>
    <property type="project" value="TreeGrafter"/>
</dbReference>
<comment type="subcellular location">
    <subcellularLocation>
        <location evidence="1">Membrane</location>
        <topology evidence="1">Multi-pass membrane protein</topology>
    </subcellularLocation>
</comment>
<reference evidence="9" key="1">
    <citation type="journal article" date="2023" name="Commun. Biol.">
        <title>Genome analysis of Parmales, the sister group of diatoms, reveals the evolutionary specialization of diatoms from phago-mixotrophs to photoautotrophs.</title>
        <authorList>
            <person name="Ban H."/>
            <person name="Sato S."/>
            <person name="Yoshikawa S."/>
            <person name="Yamada K."/>
            <person name="Nakamura Y."/>
            <person name="Ichinomiya M."/>
            <person name="Sato N."/>
            <person name="Blanc-Mathieu R."/>
            <person name="Endo H."/>
            <person name="Kuwata A."/>
            <person name="Ogata H."/>
        </authorList>
    </citation>
    <scope>NUCLEOTIDE SEQUENCE [LARGE SCALE GENOMIC DNA]</scope>
</reference>
<feature type="transmembrane region" description="Helical" evidence="5">
    <location>
        <begin position="359"/>
        <end position="380"/>
    </location>
</feature>
<feature type="chain" id="PRO_5040932443" description="TLC domain-containing protein" evidence="6">
    <location>
        <begin position="17"/>
        <end position="594"/>
    </location>
</feature>
<comment type="caution">
    <text evidence="8">The sequence shown here is derived from an EMBL/GenBank/DDBJ whole genome shotgun (WGS) entry which is preliminary data.</text>
</comment>
<feature type="transmembrane region" description="Helical" evidence="5">
    <location>
        <begin position="254"/>
        <end position="272"/>
    </location>
</feature>
<evidence type="ECO:0000313" key="9">
    <source>
        <dbReference type="Proteomes" id="UP001165065"/>
    </source>
</evidence>
<keyword evidence="9" id="KW-1185">Reference proteome</keyword>
<dbReference type="GO" id="GO:0016020">
    <property type="term" value="C:membrane"/>
    <property type="evidence" value="ECO:0007669"/>
    <property type="project" value="UniProtKB-SubCell"/>
</dbReference>
<feature type="transmembrane region" description="Helical" evidence="5">
    <location>
        <begin position="329"/>
        <end position="347"/>
    </location>
</feature>
<feature type="transmembrane region" description="Helical" evidence="5">
    <location>
        <begin position="98"/>
        <end position="119"/>
    </location>
</feature>
<dbReference type="PANTHER" id="PTHR12560">
    <property type="entry name" value="LONGEVITY ASSURANCE FACTOR 1 LAG1"/>
    <property type="match status" value="1"/>
</dbReference>
<feature type="transmembrane region" description="Helical" evidence="5">
    <location>
        <begin position="162"/>
        <end position="180"/>
    </location>
</feature>
<evidence type="ECO:0000259" key="7">
    <source>
        <dbReference type="SMART" id="SM00724"/>
    </source>
</evidence>
<keyword evidence="6" id="KW-0732">Signal</keyword>
<dbReference type="GO" id="GO:0050291">
    <property type="term" value="F:sphingosine N-acyltransferase activity"/>
    <property type="evidence" value="ECO:0007669"/>
    <property type="project" value="InterPro"/>
</dbReference>
<feature type="domain" description="TLC" evidence="7">
    <location>
        <begin position="361"/>
        <end position="577"/>
    </location>
</feature>
<keyword evidence="4 5" id="KW-0472">Membrane</keyword>
<evidence type="ECO:0000256" key="2">
    <source>
        <dbReference type="ARBA" id="ARBA00022692"/>
    </source>
</evidence>
<sequence length="594" mass="64701">MVKAGLWALTVGPILGGMWLEWCGEGMWDGMERYRKWRDEYGERRRGGEGGSESGKAIITVINSWTSLSYWYVGIYALWQAAERGWGREPQNCGDVSLMWQVCIAGTLLWTGVASFLFHASLTELWRMLDAGGTMGITTFPLGFALWRWWASLGLRGAGEGGEVFLLISIGGFIMVHIMARTAGWSDIVLVTNLVGQLAVEWGPLGAWKSRRHAYAWGGYVALMGVGVGVRLLDVKRKKIFGEWGQKVAWVGHGVWHIITGTAVAVLIWCGGDVKEEFCLVTVEAAAQPFNAESIVKRLGDGLKGGDWMLGFIPPYPLGHAQIEGHEPWGWGVVFGVLGGAVLLRGLRMGWKKVREGRLGDILYFSSVHVALTTFAVISLRESVGWGEDWWAFLQPPLGGGLWAYYVAQMAFNLEAALYMVEGLAGSGEGGGGKKDVAMMIHHAATLFVIMAAWRFGFARVGAAVLIIHDASDIPIDAMRICQIADAELGLYVSVAAVLVSWAILRVYAFPAYIILSALKESGDMWKIFGDKNGGVGVPEWGIAMGYVVELTPLVVLWGLSCYWYVVILGKVLEELGVGGGGGGKNKNKNKKGD</sequence>
<proteinExistence type="predicted"/>
<feature type="transmembrane region" description="Helical" evidence="5">
    <location>
        <begin position="214"/>
        <end position="233"/>
    </location>
</feature>
<evidence type="ECO:0000256" key="6">
    <source>
        <dbReference type="SAM" id="SignalP"/>
    </source>
</evidence>
<feature type="signal peptide" evidence="6">
    <location>
        <begin position="1"/>
        <end position="16"/>
    </location>
</feature>
<organism evidence="8 9">
    <name type="scientific">Triparma columacea</name>
    <dbReference type="NCBI Taxonomy" id="722753"/>
    <lineage>
        <taxon>Eukaryota</taxon>
        <taxon>Sar</taxon>
        <taxon>Stramenopiles</taxon>
        <taxon>Ochrophyta</taxon>
        <taxon>Bolidophyceae</taxon>
        <taxon>Parmales</taxon>
        <taxon>Triparmaceae</taxon>
        <taxon>Triparma</taxon>
    </lineage>
</organism>
<gene>
    <name evidence="8" type="ORF">TrCOL_g4970</name>
</gene>